<feature type="domain" description="Cyclic nucleotide-binding" evidence="9">
    <location>
        <begin position="266"/>
        <end position="387"/>
    </location>
</feature>
<dbReference type="SUPFAM" id="SSF51206">
    <property type="entry name" value="cAMP-binding domain-like"/>
    <property type="match status" value="4"/>
</dbReference>
<proteinExistence type="inferred from homology"/>
<dbReference type="GO" id="GO:0005829">
    <property type="term" value="C:cytosol"/>
    <property type="evidence" value="ECO:0007669"/>
    <property type="project" value="TreeGrafter"/>
</dbReference>
<accession>A0A0G4IJ03</accession>
<dbReference type="SMART" id="SM00100">
    <property type="entry name" value="cNMP"/>
    <property type="match status" value="4"/>
</dbReference>
<feature type="domain" description="Cyclic nucleotide-binding" evidence="9">
    <location>
        <begin position="143"/>
        <end position="263"/>
    </location>
</feature>
<dbReference type="Proteomes" id="UP000039324">
    <property type="component" value="Unassembled WGS sequence"/>
</dbReference>
<gene>
    <name evidence="10" type="ORF">PBRA_003949</name>
</gene>
<keyword evidence="4" id="KW-0116">cAMP-binding</keyword>
<dbReference type="Pfam" id="PF00027">
    <property type="entry name" value="cNMP_binding"/>
    <property type="match status" value="4"/>
</dbReference>
<dbReference type="InterPro" id="IPR014710">
    <property type="entry name" value="RmlC-like_jellyroll"/>
</dbReference>
<dbReference type="CDD" id="cd22961">
    <property type="entry name" value="DD_TEX55-like"/>
    <property type="match status" value="1"/>
</dbReference>
<evidence type="ECO:0000256" key="4">
    <source>
        <dbReference type="ARBA" id="ARBA00022566"/>
    </source>
</evidence>
<dbReference type="InterPro" id="IPR000595">
    <property type="entry name" value="cNMP-bd_dom"/>
</dbReference>
<dbReference type="InterPro" id="IPR050503">
    <property type="entry name" value="cAMP-dep_PK_reg_su-like"/>
</dbReference>
<keyword evidence="5" id="KW-0677">Repeat</keyword>
<dbReference type="PANTHER" id="PTHR11635">
    <property type="entry name" value="CAMP-DEPENDENT PROTEIN KINASE REGULATORY CHAIN"/>
    <property type="match status" value="1"/>
</dbReference>
<keyword evidence="11" id="KW-1185">Reference proteome</keyword>
<dbReference type="PANTHER" id="PTHR11635:SF152">
    <property type="entry name" value="CAMP-DEPENDENT PROTEIN KINASE TYPE I REGULATORY SUBUNIT-RELATED"/>
    <property type="match status" value="1"/>
</dbReference>
<feature type="domain" description="Cyclic nucleotide-binding" evidence="9">
    <location>
        <begin position="610"/>
        <end position="732"/>
    </location>
</feature>
<dbReference type="GO" id="GO:0033554">
    <property type="term" value="P:cellular response to stress"/>
    <property type="evidence" value="ECO:0007669"/>
    <property type="project" value="UniProtKB-ARBA"/>
</dbReference>
<sequence length="739" mass="81452">MSGANGDSASYATELERVSRYAQTKIDGVLKDMLEQLFLNTPEDPIDFMIGFLTDYKERGPSSTAHSLRASRRGSAENAMDLSDDVSHLPAETTPRGKARRRTAVSAEPVHFMASADAPASIAVPKTQEQLERIDESVRNNILFSSLSADQLQMIFDAMAEKRYAAGESIIKQGEEGDYFYVLDSGTANCYVSVDGAPPKLVKTYTKGGSFGELALMYNSPRAATIIAQTDVVCWAVDRITFRKMLMETTSTSRRKYEQFLGAVKILASLDQSERARVADALVEQNFKDGDYVIRQGETGEEFHIIVQGNAKVTKSLDFQDEPVTVLELHPGDYFGELALINQDVRAANVIAVGNLTTVTLDRGAFTRLLGPIDHILKRNTDNYNAIEQKIYNEKLQAVSGVTVVPQPLLGAGDANSTQLSMRRRRTAVSSEPVAAMTSIPSNASPSASVPKTPVQRASILKSIQGNFLFAGLDHAQREIILDAMYQKAYKDGEYVIRQGQPGDNFYILSKVSYIRCWRHISSTYVGEQGEAECFVQKKDGPPVLVKTYKAGEGFGELALMYNSPRAASIRAKGDILVWVVDRPTFRRVVMDTTSQKRTLYEGFLGSVQILSSLDRTEIAKVADCLLEKSYQPGEYVIRQNEPGDNFYIIVDGEAVATKVLPGNTEAQEVMRYKRGDYFGELALLNDQPRAANVIAVDAPLKVVTLDRASFVRLLGPCDEILKRNSSTYAAIDAALHHD</sequence>
<dbReference type="GO" id="GO:0034236">
    <property type="term" value="F:protein kinase A catalytic subunit binding"/>
    <property type="evidence" value="ECO:0007669"/>
    <property type="project" value="TreeGrafter"/>
</dbReference>
<dbReference type="FunFam" id="2.60.120.10:FF:000006">
    <property type="entry name" value="cAMP-dependent protein kinase type I-alpha regulatory subunit"/>
    <property type="match status" value="2"/>
</dbReference>
<evidence type="ECO:0000256" key="7">
    <source>
        <dbReference type="ARBA" id="ARBA00023149"/>
    </source>
</evidence>
<evidence type="ECO:0000256" key="2">
    <source>
        <dbReference type="ARBA" id="ARBA00020355"/>
    </source>
</evidence>
<comment type="similarity">
    <text evidence="1">Belongs to the cAMP-dependent kinase regulatory chain family.</text>
</comment>
<dbReference type="Gene3D" id="2.60.120.10">
    <property type="entry name" value="Jelly Rolls"/>
    <property type="match status" value="4"/>
</dbReference>
<feature type="region of interest" description="Disordered" evidence="8">
    <location>
        <begin position="60"/>
        <end position="102"/>
    </location>
</feature>
<dbReference type="EMBL" id="CDSF01000013">
    <property type="protein sequence ID" value="CEO95183.1"/>
    <property type="molecule type" value="Genomic_DNA"/>
</dbReference>
<feature type="domain" description="Cyclic nucleotide-binding" evidence="9">
    <location>
        <begin position="469"/>
        <end position="607"/>
    </location>
</feature>
<dbReference type="InterPro" id="IPR018490">
    <property type="entry name" value="cNMP-bd_dom_sf"/>
</dbReference>
<dbReference type="STRING" id="37360.A0A0G4IJ03"/>
<evidence type="ECO:0000256" key="6">
    <source>
        <dbReference type="ARBA" id="ARBA00022741"/>
    </source>
</evidence>
<dbReference type="PRINTS" id="PR00103">
    <property type="entry name" value="CAMPKINASE"/>
</dbReference>
<dbReference type="PROSITE" id="PS50042">
    <property type="entry name" value="CNMP_BINDING_3"/>
    <property type="match status" value="4"/>
</dbReference>
<keyword evidence="6" id="KW-0547">Nucleotide-binding</keyword>
<keyword evidence="3" id="KW-0597">Phosphoprotein</keyword>
<evidence type="ECO:0000259" key="9">
    <source>
        <dbReference type="PROSITE" id="PS50042"/>
    </source>
</evidence>
<keyword evidence="7" id="KW-0114">cAMP</keyword>
<dbReference type="CDD" id="cd00038">
    <property type="entry name" value="CAP_ED"/>
    <property type="match status" value="4"/>
</dbReference>
<dbReference type="GO" id="GO:0005952">
    <property type="term" value="C:cAMP-dependent protein kinase complex"/>
    <property type="evidence" value="ECO:0007669"/>
    <property type="project" value="InterPro"/>
</dbReference>
<dbReference type="PROSITE" id="PS00888">
    <property type="entry name" value="CNMP_BINDING_1"/>
    <property type="match status" value="1"/>
</dbReference>
<evidence type="ECO:0000256" key="3">
    <source>
        <dbReference type="ARBA" id="ARBA00022553"/>
    </source>
</evidence>
<evidence type="ECO:0000256" key="8">
    <source>
        <dbReference type="SAM" id="MobiDB-lite"/>
    </source>
</evidence>
<dbReference type="OMA" id="ECFRRLQ"/>
<dbReference type="AlphaFoldDB" id="A0A0G4IJ03"/>
<protein>
    <recommendedName>
        <fullName evidence="2">cAMP-dependent protein kinase regulatory subunit</fullName>
    </recommendedName>
</protein>
<dbReference type="GO" id="GO:0004862">
    <property type="term" value="F:cAMP-dependent protein kinase inhibitor activity"/>
    <property type="evidence" value="ECO:0007669"/>
    <property type="project" value="TreeGrafter"/>
</dbReference>
<evidence type="ECO:0000256" key="5">
    <source>
        <dbReference type="ARBA" id="ARBA00022737"/>
    </source>
</evidence>
<reference evidence="10 11" key="1">
    <citation type="submission" date="2015-02" db="EMBL/GenBank/DDBJ databases">
        <authorList>
            <person name="Chooi Y.-H."/>
        </authorList>
    </citation>
    <scope>NUCLEOTIDE SEQUENCE [LARGE SCALE GENOMIC DNA]</scope>
    <source>
        <strain evidence="10">E3</strain>
    </source>
</reference>
<organism evidence="10 11">
    <name type="scientific">Plasmodiophora brassicae</name>
    <name type="common">Clubroot disease agent</name>
    <dbReference type="NCBI Taxonomy" id="37360"/>
    <lineage>
        <taxon>Eukaryota</taxon>
        <taxon>Sar</taxon>
        <taxon>Rhizaria</taxon>
        <taxon>Endomyxa</taxon>
        <taxon>Phytomyxea</taxon>
        <taxon>Plasmodiophorida</taxon>
        <taxon>Plasmodiophoridae</taxon>
        <taxon>Plasmodiophora</taxon>
    </lineage>
</organism>
<dbReference type="InterPro" id="IPR018488">
    <property type="entry name" value="cNMP-bd_CS"/>
</dbReference>
<evidence type="ECO:0000256" key="1">
    <source>
        <dbReference type="ARBA" id="ARBA00005753"/>
    </source>
</evidence>
<evidence type="ECO:0000313" key="10">
    <source>
        <dbReference type="EMBL" id="CEO95183.1"/>
    </source>
</evidence>
<dbReference type="GO" id="GO:0030552">
    <property type="term" value="F:cAMP binding"/>
    <property type="evidence" value="ECO:0007669"/>
    <property type="project" value="UniProtKB-KW"/>
</dbReference>
<dbReference type="OrthoDB" id="417078at2759"/>
<dbReference type="PROSITE" id="PS00889">
    <property type="entry name" value="CNMP_BINDING_2"/>
    <property type="match status" value="4"/>
</dbReference>
<evidence type="ECO:0000313" key="11">
    <source>
        <dbReference type="Proteomes" id="UP000039324"/>
    </source>
</evidence>
<dbReference type="FunFam" id="2.60.120.10:FF:000039">
    <property type="entry name" value="cAMP-dependent protein kinase regulatory subunit"/>
    <property type="match status" value="1"/>
</dbReference>
<name>A0A0G4IJ03_PLABS</name>